<reference evidence="2 3" key="1">
    <citation type="submission" date="2019-12" db="EMBL/GenBank/DDBJ databases">
        <title>A genome sequence resource for the geographically widespread anthracnose pathogen Colletotrichum asianum.</title>
        <authorList>
            <person name="Meng Y."/>
        </authorList>
    </citation>
    <scope>NUCLEOTIDE SEQUENCE [LARGE SCALE GENOMIC DNA]</scope>
    <source>
        <strain evidence="2 3">ICMP 18580</strain>
    </source>
</reference>
<feature type="compositionally biased region" description="Polar residues" evidence="1">
    <location>
        <begin position="193"/>
        <end position="207"/>
    </location>
</feature>
<dbReference type="AlphaFoldDB" id="A0A8H3VX37"/>
<evidence type="ECO:0000256" key="1">
    <source>
        <dbReference type="SAM" id="MobiDB-lite"/>
    </source>
</evidence>
<feature type="compositionally biased region" description="Low complexity" evidence="1">
    <location>
        <begin position="306"/>
        <end position="318"/>
    </location>
</feature>
<feature type="region of interest" description="Disordered" evidence="1">
    <location>
        <begin position="550"/>
        <end position="569"/>
    </location>
</feature>
<protein>
    <submittedName>
        <fullName evidence="2">Uncharacterized protein</fullName>
    </submittedName>
</protein>
<evidence type="ECO:0000313" key="3">
    <source>
        <dbReference type="Proteomes" id="UP000434172"/>
    </source>
</evidence>
<organism evidence="2 3">
    <name type="scientific">Colletotrichum asianum</name>
    <dbReference type="NCBI Taxonomy" id="702518"/>
    <lineage>
        <taxon>Eukaryota</taxon>
        <taxon>Fungi</taxon>
        <taxon>Dikarya</taxon>
        <taxon>Ascomycota</taxon>
        <taxon>Pezizomycotina</taxon>
        <taxon>Sordariomycetes</taxon>
        <taxon>Hypocreomycetidae</taxon>
        <taxon>Glomerellales</taxon>
        <taxon>Glomerellaceae</taxon>
        <taxon>Colletotrichum</taxon>
        <taxon>Colletotrichum gloeosporioides species complex</taxon>
    </lineage>
</organism>
<accession>A0A8H3VX37</accession>
<dbReference type="EMBL" id="WOWK01000140">
    <property type="protein sequence ID" value="KAF0317023.1"/>
    <property type="molecule type" value="Genomic_DNA"/>
</dbReference>
<gene>
    <name evidence="2" type="ORF">GQ607_015745</name>
</gene>
<feature type="region of interest" description="Disordered" evidence="1">
    <location>
        <begin position="486"/>
        <end position="514"/>
    </location>
</feature>
<proteinExistence type="predicted"/>
<feature type="region of interest" description="Disordered" evidence="1">
    <location>
        <begin position="184"/>
        <end position="270"/>
    </location>
</feature>
<dbReference type="OrthoDB" id="10449130at2759"/>
<feature type="compositionally biased region" description="Polar residues" evidence="1">
    <location>
        <begin position="550"/>
        <end position="561"/>
    </location>
</feature>
<dbReference type="Proteomes" id="UP000434172">
    <property type="component" value="Unassembled WGS sequence"/>
</dbReference>
<evidence type="ECO:0000313" key="2">
    <source>
        <dbReference type="EMBL" id="KAF0317023.1"/>
    </source>
</evidence>
<feature type="region of interest" description="Disordered" evidence="1">
    <location>
        <begin position="284"/>
        <end position="319"/>
    </location>
</feature>
<keyword evidence="3" id="KW-1185">Reference proteome</keyword>
<name>A0A8H3VX37_9PEZI</name>
<feature type="compositionally biased region" description="Polar residues" evidence="1">
    <location>
        <begin position="225"/>
        <end position="242"/>
    </location>
</feature>
<feature type="compositionally biased region" description="Basic and acidic residues" evidence="1">
    <location>
        <begin position="214"/>
        <end position="224"/>
    </location>
</feature>
<comment type="caution">
    <text evidence="2">The sequence shown here is derived from an EMBL/GenBank/DDBJ whole genome shotgun (WGS) entry which is preliminary data.</text>
</comment>
<sequence>MRELRPRPTTRQPTEDNHQKAAAHVRTVQHLASQAVVTSPTKLRNLIHDAVESSDTPNRGKLCIGIIDNVSTAKASGKFASELLDEDTLRGIQVEARDRRLAQFSSADAQRHRKQLEYLDGHTPGQTIVSCFSHITKVAITRKIPLESLWQPGGLLEGAVHTDAKGSRQLRVADLRQLKKSFCAQADSGGPRTETSTPARLTSTTLGPASDFDTPERARGDLSDRTLTQSVLKRQEVINTPVESDFDPFEETTSRPLNHGRAFEDTDSQTPLHSRFLDLEYEEDSFGLGGNSPEPGDNDEDMAPASSTEGRSSSSWGTRLEKLFETPHVDVSPRDMMLVVPSMVNDENDSSYGTSKAGLVFDFPLPPEHQFTEIQKCDKIVLLLHHAQTNGKWTSLHIVNYSAGTRNLVVACHIDCAPDRQRMGKVEGFVRKVVTDYMPYCEMSFSATLITAKDSRATSGILCLSAAYHRTREKDGTTLLTLPAYDERPFPPLSENGKKRPFSEEPGSLDPAGETKRRFLEHWTPKAAAEDECARAAGFIPQLEKQNKSLSGTQKDLTHASSAGWKDVSRHKRSTKWASMVASLTEVHDDQDSDAEDMSIREAKAAFMEHARVAGYNGESVENAKKDLNSATERAEKLDSDLSAVCSSAEKVKKRLAALEKFKKQQELLREAITAVGRLDSEDWVEKHKIDLLVRKMAEETREENS</sequence>